<comment type="caution">
    <text evidence="2">The sequence shown here is derived from an EMBL/GenBank/DDBJ whole genome shotgun (WGS) entry which is preliminary data.</text>
</comment>
<dbReference type="RefSeq" id="WP_352062553.1">
    <property type="nucleotide sequence ID" value="NZ_JBEPAZ010000001.1"/>
</dbReference>
<sequence length="40" mass="4181">MPAFVTGGMVGVRDRDVDEGVCEVSDGGHHSPHRAGSEDD</sequence>
<protein>
    <submittedName>
        <fullName evidence="2">Uncharacterized protein</fullName>
    </submittedName>
</protein>
<evidence type="ECO:0000313" key="2">
    <source>
        <dbReference type="EMBL" id="MER6426268.1"/>
    </source>
</evidence>
<evidence type="ECO:0000256" key="1">
    <source>
        <dbReference type="SAM" id="MobiDB-lite"/>
    </source>
</evidence>
<evidence type="ECO:0000313" key="3">
    <source>
        <dbReference type="Proteomes" id="UP001470023"/>
    </source>
</evidence>
<keyword evidence="3" id="KW-1185">Reference proteome</keyword>
<reference evidence="2 3" key="1">
    <citation type="submission" date="2024-06" db="EMBL/GenBank/DDBJ databases">
        <title>The Natural Products Discovery Center: Release of the First 8490 Sequenced Strains for Exploring Actinobacteria Biosynthetic Diversity.</title>
        <authorList>
            <person name="Kalkreuter E."/>
            <person name="Kautsar S.A."/>
            <person name="Yang D."/>
            <person name="Bader C.D."/>
            <person name="Teijaro C.N."/>
            <person name="Fluegel L."/>
            <person name="Davis C.M."/>
            <person name="Simpson J.R."/>
            <person name="Lauterbach L."/>
            <person name="Steele A.D."/>
            <person name="Gui C."/>
            <person name="Meng S."/>
            <person name="Li G."/>
            <person name="Viehrig K."/>
            <person name="Ye F."/>
            <person name="Su P."/>
            <person name="Kiefer A.F."/>
            <person name="Nichols A."/>
            <person name="Cepeda A.J."/>
            <person name="Yan W."/>
            <person name="Fan B."/>
            <person name="Jiang Y."/>
            <person name="Adhikari A."/>
            <person name="Zheng C.-J."/>
            <person name="Schuster L."/>
            <person name="Cowan T.M."/>
            <person name="Smanski M.J."/>
            <person name="Chevrette M.G."/>
            <person name="De Carvalho L.P.S."/>
            <person name="Shen B."/>
        </authorList>
    </citation>
    <scope>NUCLEOTIDE SEQUENCE [LARGE SCALE GENOMIC DNA]</scope>
    <source>
        <strain evidence="2 3">NPDC001166</strain>
    </source>
</reference>
<gene>
    <name evidence="2" type="ORF">ABT272_00740</name>
</gene>
<proteinExistence type="predicted"/>
<dbReference type="EMBL" id="JBEPAZ010000001">
    <property type="protein sequence ID" value="MER6426268.1"/>
    <property type="molecule type" value="Genomic_DNA"/>
</dbReference>
<name>A0ABV1TXW6_9ACTN</name>
<accession>A0ABV1TXW6</accession>
<dbReference type="Proteomes" id="UP001470023">
    <property type="component" value="Unassembled WGS sequence"/>
</dbReference>
<organism evidence="2 3">
    <name type="scientific">Streptomyces sp. 900105245</name>
    <dbReference type="NCBI Taxonomy" id="3154379"/>
    <lineage>
        <taxon>Bacteria</taxon>
        <taxon>Bacillati</taxon>
        <taxon>Actinomycetota</taxon>
        <taxon>Actinomycetes</taxon>
        <taxon>Kitasatosporales</taxon>
        <taxon>Streptomycetaceae</taxon>
        <taxon>Streptomyces</taxon>
    </lineage>
</organism>
<feature type="region of interest" description="Disordered" evidence="1">
    <location>
        <begin position="19"/>
        <end position="40"/>
    </location>
</feature>